<dbReference type="AlphaFoldDB" id="A0A2G4YMJ3"/>
<reference evidence="5 6" key="1">
    <citation type="submission" date="2017-10" db="EMBL/GenBank/DDBJ databases">
        <title>Frigbacter circumglobatus gen. nov. sp. nov., isolated from sediment cultured in situ.</title>
        <authorList>
            <person name="Zhao Z."/>
        </authorList>
    </citation>
    <scope>NUCLEOTIDE SEQUENCE [LARGE SCALE GENOMIC DNA]</scope>
    <source>
        <strain evidence="5 6">ZYL</strain>
    </source>
</reference>
<keyword evidence="1" id="KW-0805">Transcription regulation</keyword>
<dbReference type="EMBL" id="PDEM01000033">
    <property type="protein sequence ID" value="PHZ83517.1"/>
    <property type="molecule type" value="Genomic_DNA"/>
</dbReference>
<dbReference type="SUPFAM" id="SSF46785">
    <property type="entry name" value="Winged helix' DNA-binding domain"/>
    <property type="match status" value="1"/>
</dbReference>
<dbReference type="Proteomes" id="UP000229730">
    <property type="component" value="Unassembled WGS sequence"/>
</dbReference>
<evidence type="ECO:0000313" key="6">
    <source>
        <dbReference type="Proteomes" id="UP000229730"/>
    </source>
</evidence>
<keyword evidence="3" id="KW-0804">Transcription</keyword>
<dbReference type="Gene3D" id="1.10.10.10">
    <property type="entry name" value="Winged helix-like DNA-binding domain superfamily/Winged helix DNA-binding domain"/>
    <property type="match status" value="1"/>
</dbReference>
<dbReference type="OrthoDB" id="9804742at2"/>
<dbReference type="InterPro" id="IPR001845">
    <property type="entry name" value="HTH_ArsR_DNA-bd_dom"/>
</dbReference>
<evidence type="ECO:0000256" key="1">
    <source>
        <dbReference type="ARBA" id="ARBA00023015"/>
    </source>
</evidence>
<dbReference type="PANTHER" id="PTHR43132">
    <property type="entry name" value="ARSENICAL RESISTANCE OPERON REPRESSOR ARSR-RELATED"/>
    <property type="match status" value="1"/>
</dbReference>
<evidence type="ECO:0000256" key="3">
    <source>
        <dbReference type="ARBA" id="ARBA00023163"/>
    </source>
</evidence>
<dbReference type="PRINTS" id="PR00778">
    <property type="entry name" value="HTHARSR"/>
</dbReference>
<keyword evidence="6" id="KW-1185">Reference proteome</keyword>
<evidence type="ECO:0000259" key="4">
    <source>
        <dbReference type="PROSITE" id="PS50987"/>
    </source>
</evidence>
<gene>
    <name evidence="5" type="ORF">CRD36_18210</name>
</gene>
<dbReference type="Pfam" id="PF12840">
    <property type="entry name" value="HTH_20"/>
    <property type="match status" value="1"/>
</dbReference>
<dbReference type="InParanoid" id="A0A2G4YMJ3"/>
<keyword evidence="2" id="KW-0238">DNA-binding</keyword>
<dbReference type="InterPro" id="IPR036388">
    <property type="entry name" value="WH-like_DNA-bd_sf"/>
</dbReference>
<dbReference type="GO" id="GO:0003700">
    <property type="term" value="F:DNA-binding transcription factor activity"/>
    <property type="evidence" value="ECO:0007669"/>
    <property type="project" value="InterPro"/>
</dbReference>
<evidence type="ECO:0000313" key="5">
    <source>
        <dbReference type="EMBL" id="PHZ83517.1"/>
    </source>
</evidence>
<feature type="domain" description="HTH arsR-type" evidence="4">
    <location>
        <begin position="1"/>
        <end position="95"/>
    </location>
</feature>
<protein>
    <submittedName>
        <fullName evidence="5">Transcriptional regulator</fullName>
    </submittedName>
</protein>
<dbReference type="NCBIfam" id="NF033788">
    <property type="entry name" value="HTH_metalloreg"/>
    <property type="match status" value="1"/>
</dbReference>
<proteinExistence type="predicted"/>
<dbReference type="SMART" id="SM00418">
    <property type="entry name" value="HTH_ARSR"/>
    <property type="match status" value="1"/>
</dbReference>
<name>A0A2G4YMJ3_9PROT</name>
<sequence>MTDKNAVNMMAALAQETRLKLFRLLIQQSPDGLMAGEIARRLGVPNSTLSYHLTALEQADLICSAKAQRAIYYTANMARLDGFLGYLIEDCCHGADNKCFTFMTRNKDITP</sequence>
<dbReference type="InterPro" id="IPR036390">
    <property type="entry name" value="WH_DNA-bd_sf"/>
</dbReference>
<comment type="caution">
    <text evidence="5">The sequence shown here is derived from an EMBL/GenBank/DDBJ whole genome shotgun (WGS) entry which is preliminary data.</text>
</comment>
<dbReference type="PROSITE" id="PS50987">
    <property type="entry name" value="HTH_ARSR_2"/>
    <property type="match status" value="1"/>
</dbReference>
<accession>A0A2G4YMJ3</accession>
<dbReference type="CDD" id="cd00090">
    <property type="entry name" value="HTH_ARSR"/>
    <property type="match status" value="1"/>
</dbReference>
<evidence type="ECO:0000256" key="2">
    <source>
        <dbReference type="ARBA" id="ARBA00023125"/>
    </source>
</evidence>
<dbReference type="GO" id="GO:0003677">
    <property type="term" value="F:DNA binding"/>
    <property type="evidence" value="ECO:0007669"/>
    <property type="project" value="UniProtKB-KW"/>
</dbReference>
<dbReference type="InterPro" id="IPR011991">
    <property type="entry name" value="ArsR-like_HTH"/>
</dbReference>
<organism evidence="5 6">
    <name type="scientific">Paremcibacter congregatus</name>
    <dbReference type="NCBI Taxonomy" id="2043170"/>
    <lineage>
        <taxon>Bacteria</taxon>
        <taxon>Pseudomonadati</taxon>
        <taxon>Pseudomonadota</taxon>
        <taxon>Alphaproteobacteria</taxon>
        <taxon>Emcibacterales</taxon>
        <taxon>Emcibacteraceae</taxon>
        <taxon>Paremcibacter</taxon>
    </lineage>
</organism>
<dbReference type="InterPro" id="IPR051011">
    <property type="entry name" value="Metal_resp_trans_reg"/>
</dbReference>
<dbReference type="PANTHER" id="PTHR43132:SF2">
    <property type="entry name" value="ARSENICAL RESISTANCE OPERON REPRESSOR ARSR-RELATED"/>
    <property type="match status" value="1"/>
</dbReference>